<dbReference type="Pfam" id="PF16656">
    <property type="entry name" value="Pur_ac_phosph_N"/>
    <property type="match status" value="1"/>
</dbReference>
<feature type="signal peptide" evidence="2">
    <location>
        <begin position="1"/>
        <end position="31"/>
    </location>
</feature>
<dbReference type="PROSITE" id="PS50853">
    <property type="entry name" value="FN3"/>
    <property type="match status" value="1"/>
</dbReference>
<dbReference type="SUPFAM" id="SSF56300">
    <property type="entry name" value="Metallo-dependent phosphatases"/>
    <property type="match status" value="1"/>
</dbReference>
<dbReference type="CDD" id="cd00063">
    <property type="entry name" value="FN3"/>
    <property type="match status" value="1"/>
</dbReference>
<dbReference type="Gene3D" id="2.60.40.380">
    <property type="entry name" value="Purple acid phosphatase-like, N-terminal"/>
    <property type="match status" value="1"/>
</dbReference>
<protein>
    <submittedName>
        <fullName evidence="4">Metallophosphoesterase</fullName>
    </submittedName>
</protein>
<dbReference type="InterPro" id="IPR029052">
    <property type="entry name" value="Metallo-depent_PP-like"/>
</dbReference>
<evidence type="ECO:0000259" key="3">
    <source>
        <dbReference type="PROSITE" id="PS50853"/>
    </source>
</evidence>
<proteinExistence type="predicted"/>
<dbReference type="Proteomes" id="UP000467124">
    <property type="component" value="Unassembled WGS sequence"/>
</dbReference>
<keyword evidence="1 2" id="KW-0732">Signal</keyword>
<dbReference type="EMBL" id="WWHY01000001">
    <property type="protein sequence ID" value="MYR35393.1"/>
    <property type="molecule type" value="Genomic_DNA"/>
</dbReference>
<evidence type="ECO:0000256" key="1">
    <source>
        <dbReference type="ARBA" id="ARBA00022729"/>
    </source>
</evidence>
<dbReference type="PANTHER" id="PTHR22953">
    <property type="entry name" value="ACID PHOSPHATASE RELATED"/>
    <property type="match status" value="1"/>
</dbReference>
<dbReference type="InterPro" id="IPR004843">
    <property type="entry name" value="Calcineurin-like_PHP"/>
</dbReference>
<comment type="caution">
    <text evidence="4">The sequence shown here is derived from an EMBL/GenBank/DDBJ whole genome shotgun (WGS) entry which is preliminary data.</text>
</comment>
<feature type="domain" description="Fibronectin type-III" evidence="3">
    <location>
        <begin position="40"/>
        <end position="132"/>
    </location>
</feature>
<sequence length="428" mass="46442">MTALPRSTVHLALALIGGAALTLTPTAAVHAQPAPTVQGPTERITLSPTADPTTSQTITWRGDHGDTALVRYAPADDPEQTRDVQAHISTEAAGTYYTATLTGLTPATAYDYRVGDGDTTLSDPHTFTTAAPDDTPFDFLYFGDTQNDITEEAAPVVRAALQAQPDAALALHAGDLINTSTNDAQWAEWYDAYGPAAVKMNQLAAPGNHEYSGTTLSPQWTGQFPGSGNGPTNGADLPETTYYTDYQGVRFIVLNSNYRNAAPISRNAWLQEQARWLDQALTDNPGRWSVVTFHHPVFSNTPGRDNPELRNAWMPVFEDNDIDLVLQGHDHSYSRGNLTTNDTDDPTVQTGPVYTVAVTGPKMYDAHEGNWTDNGARVRAHATDTQTYQSIEVDGTTLEYQARTIDGQIIDAFTIVKDDQGKTVTDRL</sequence>
<dbReference type="InterPro" id="IPR039331">
    <property type="entry name" value="PAPs-like"/>
</dbReference>
<gene>
    <name evidence="4" type="ORF">GTW20_24810</name>
</gene>
<dbReference type="Pfam" id="PF00149">
    <property type="entry name" value="Metallophos"/>
    <property type="match status" value="1"/>
</dbReference>
<evidence type="ECO:0000313" key="4">
    <source>
        <dbReference type="EMBL" id="MYR35393.1"/>
    </source>
</evidence>
<dbReference type="InterPro" id="IPR015914">
    <property type="entry name" value="PAPs_N"/>
</dbReference>
<reference evidence="4 5" key="1">
    <citation type="journal article" date="2019" name="Nat. Commun.">
        <title>The antimicrobial potential of Streptomyces from insect microbiomes.</title>
        <authorList>
            <person name="Chevrette M.G."/>
            <person name="Carlson C.M."/>
            <person name="Ortega H.E."/>
            <person name="Thomas C."/>
            <person name="Ananiev G.E."/>
            <person name="Barns K.J."/>
            <person name="Book A.J."/>
            <person name="Cagnazzo J."/>
            <person name="Carlos C."/>
            <person name="Flanigan W."/>
            <person name="Grubbs K.J."/>
            <person name="Horn H.A."/>
            <person name="Hoffmann F.M."/>
            <person name="Klassen J.L."/>
            <person name="Knack J.J."/>
            <person name="Lewin G.R."/>
            <person name="McDonald B.R."/>
            <person name="Muller L."/>
            <person name="Melo W.G.P."/>
            <person name="Pinto-Tomas A.A."/>
            <person name="Schmitz A."/>
            <person name="Wendt-Pienkowski E."/>
            <person name="Wildman S."/>
            <person name="Zhao M."/>
            <person name="Zhang F."/>
            <person name="Bugni T.S."/>
            <person name="Andes D.R."/>
            <person name="Pupo M.T."/>
            <person name="Currie C.R."/>
        </authorList>
    </citation>
    <scope>NUCLEOTIDE SEQUENCE [LARGE SCALE GENOMIC DNA]</scope>
    <source>
        <strain evidence="4 5">SID5840</strain>
    </source>
</reference>
<dbReference type="RefSeq" id="WP_161112050.1">
    <property type="nucleotide sequence ID" value="NZ_WWHY01000001.1"/>
</dbReference>
<evidence type="ECO:0000313" key="5">
    <source>
        <dbReference type="Proteomes" id="UP000467124"/>
    </source>
</evidence>
<evidence type="ECO:0000256" key="2">
    <source>
        <dbReference type="SAM" id="SignalP"/>
    </source>
</evidence>
<dbReference type="InterPro" id="IPR008963">
    <property type="entry name" value="Purple_acid_Pase-like_N"/>
</dbReference>
<dbReference type="GO" id="GO:0046872">
    <property type="term" value="F:metal ion binding"/>
    <property type="evidence" value="ECO:0007669"/>
    <property type="project" value="InterPro"/>
</dbReference>
<dbReference type="PANTHER" id="PTHR22953:SF153">
    <property type="entry name" value="PURPLE ACID PHOSPHATASE"/>
    <property type="match status" value="1"/>
</dbReference>
<feature type="chain" id="PRO_5029741280" evidence="2">
    <location>
        <begin position="32"/>
        <end position="428"/>
    </location>
</feature>
<dbReference type="Gene3D" id="3.60.21.10">
    <property type="match status" value="1"/>
</dbReference>
<organism evidence="4 5">
    <name type="scientific">Nocardiopsis alba</name>
    <dbReference type="NCBI Taxonomy" id="53437"/>
    <lineage>
        <taxon>Bacteria</taxon>
        <taxon>Bacillati</taxon>
        <taxon>Actinomycetota</taxon>
        <taxon>Actinomycetes</taxon>
        <taxon>Streptosporangiales</taxon>
        <taxon>Nocardiopsidaceae</taxon>
        <taxon>Nocardiopsis</taxon>
    </lineage>
</organism>
<dbReference type="InterPro" id="IPR003961">
    <property type="entry name" value="FN3_dom"/>
</dbReference>
<accession>A0A7K2IZK9</accession>
<dbReference type="SUPFAM" id="SSF49363">
    <property type="entry name" value="Purple acid phosphatase, N-terminal domain"/>
    <property type="match status" value="1"/>
</dbReference>
<name>A0A7K2IZK9_9ACTN</name>
<dbReference type="AlphaFoldDB" id="A0A7K2IZK9"/>
<dbReference type="GO" id="GO:0003993">
    <property type="term" value="F:acid phosphatase activity"/>
    <property type="evidence" value="ECO:0007669"/>
    <property type="project" value="InterPro"/>
</dbReference>